<proteinExistence type="inferred from homology"/>
<dbReference type="EC" id="4.2.1.126" evidence="3"/>
<reference evidence="6" key="1">
    <citation type="journal article" date="2019" name="Int. J. Syst. Evol. Microbiol.">
        <title>The Global Catalogue of Microorganisms (GCM) 10K type strain sequencing project: providing services to taxonomists for standard genome sequencing and annotation.</title>
        <authorList>
            <consortium name="The Broad Institute Genomics Platform"/>
            <consortium name="The Broad Institute Genome Sequencing Center for Infectious Disease"/>
            <person name="Wu L."/>
            <person name="Ma J."/>
        </authorList>
    </citation>
    <scope>NUCLEOTIDE SEQUENCE [LARGE SCALE GENOMIC DNA]</scope>
    <source>
        <strain evidence="6">KCTC 42107</strain>
    </source>
</reference>
<feature type="domain" description="SIS" evidence="4">
    <location>
        <begin position="53"/>
        <end position="216"/>
    </location>
</feature>
<dbReference type="SUPFAM" id="SSF53697">
    <property type="entry name" value="SIS domain"/>
    <property type="match status" value="1"/>
</dbReference>
<dbReference type="RefSeq" id="WP_379821231.1">
    <property type="nucleotide sequence ID" value="NZ_JBHUMD010000026.1"/>
</dbReference>
<keyword evidence="1 3" id="KW-0456">Lyase</keyword>
<dbReference type="GO" id="GO:0016829">
    <property type="term" value="F:lyase activity"/>
    <property type="evidence" value="ECO:0007669"/>
    <property type="project" value="UniProtKB-KW"/>
</dbReference>
<comment type="similarity">
    <text evidence="3">Belongs to the GCKR-like family. MurNAc-6-P etherase subfamily.</text>
</comment>
<comment type="miscellaneous">
    <text evidence="3">A lyase-type mechanism (elimination/hydration) is suggested for the cleavage of the lactyl ether bond of MurNAc 6-phosphate, with the formation of an alpha,beta-unsaturated aldehyde intermediate with (E)-stereochemistry, followed by the syn addition of water to give product.</text>
</comment>
<dbReference type="Gene3D" id="3.40.50.10490">
    <property type="entry name" value="Glucose-6-phosphate isomerase like protein, domain 1"/>
    <property type="match status" value="1"/>
</dbReference>
<evidence type="ECO:0000313" key="5">
    <source>
        <dbReference type="EMBL" id="MFD2602797.1"/>
    </source>
</evidence>
<sequence length="271" mass="29555">MPFTKTTEQSSKYNHLEKMPIAELLKNINNEDKTVPLAIEKALPQIEKLVEKIVSLLKEGGRLFYIGAGTSGRLGIVDASECPPTFGVPFDLVIGLIAGGDAAIRKAVEFAEDDKEQAWKDLSEYNINHKDVVLGIAASGTTPYVIGGLEKCNENNITTGCITCNNESPLAKVSKYPVEVVVGPEFVTGSSRMKAGTAQKLVLNMISTTTMIQLGHVKGNKMVDMQLSNHKLVDRGVRMIMDEIEVTQEVASALLKEYKNVRKAIEAYGNK</sequence>
<accession>A0ABW5NY46</accession>
<comment type="catalytic activity">
    <reaction evidence="3">
        <text>N-acetyl-D-muramate 6-phosphate + H2O = N-acetyl-D-glucosamine 6-phosphate + (R)-lactate</text>
        <dbReference type="Rhea" id="RHEA:26410"/>
        <dbReference type="ChEBI" id="CHEBI:15377"/>
        <dbReference type="ChEBI" id="CHEBI:16004"/>
        <dbReference type="ChEBI" id="CHEBI:57513"/>
        <dbReference type="ChEBI" id="CHEBI:58722"/>
        <dbReference type="EC" id="4.2.1.126"/>
    </reaction>
</comment>
<evidence type="ECO:0000313" key="6">
    <source>
        <dbReference type="Proteomes" id="UP001597480"/>
    </source>
</evidence>
<comment type="function">
    <text evidence="3">Specifically catalyzes the cleavage of the D-lactyl ether substituent of MurNAc 6-phosphate, producing GlcNAc 6-phosphate and D-lactate.</text>
</comment>
<dbReference type="NCBIfam" id="NF009222">
    <property type="entry name" value="PRK12570.1"/>
    <property type="match status" value="1"/>
</dbReference>
<dbReference type="InterPro" id="IPR046348">
    <property type="entry name" value="SIS_dom_sf"/>
</dbReference>
<evidence type="ECO:0000256" key="1">
    <source>
        <dbReference type="ARBA" id="ARBA00023239"/>
    </source>
</evidence>
<dbReference type="InterPro" id="IPR005488">
    <property type="entry name" value="Etherase_MurQ"/>
</dbReference>
<name>A0ABW5NY46_9FLAO</name>
<dbReference type="PANTHER" id="PTHR10088">
    <property type="entry name" value="GLUCOKINASE REGULATORY PROTEIN"/>
    <property type="match status" value="1"/>
</dbReference>
<dbReference type="PANTHER" id="PTHR10088:SF4">
    <property type="entry name" value="GLUCOKINASE REGULATORY PROTEIN"/>
    <property type="match status" value="1"/>
</dbReference>
<dbReference type="InterPro" id="IPR040190">
    <property type="entry name" value="MURQ/GCKR"/>
</dbReference>
<evidence type="ECO:0000259" key="4">
    <source>
        <dbReference type="PROSITE" id="PS51464"/>
    </source>
</evidence>
<dbReference type="Pfam" id="PF22645">
    <property type="entry name" value="GKRP_SIS_N"/>
    <property type="match status" value="1"/>
</dbReference>
<dbReference type="CDD" id="cd05007">
    <property type="entry name" value="SIS_Etherase"/>
    <property type="match status" value="1"/>
</dbReference>
<dbReference type="HAMAP" id="MF_00068">
    <property type="entry name" value="MurQ"/>
    <property type="match status" value="1"/>
</dbReference>
<comment type="caution">
    <text evidence="5">The sequence shown here is derived from an EMBL/GenBank/DDBJ whole genome shotgun (WGS) entry which is preliminary data.</text>
</comment>
<evidence type="ECO:0000256" key="3">
    <source>
        <dbReference type="HAMAP-Rule" id="MF_00068"/>
    </source>
</evidence>
<protein>
    <recommendedName>
        <fullName evidence="3">N-acetylmuramic acid 6-phosphate etherase</fullName>
        <shortName evidence="3">MurNAc-6-P etherase</shortName>
        <ecNumber evidence="3">4.2.1.126</ecNumber>
    </recommendedName>
    <alternativeName>
        <fullName evidence="3">N-acetylmuramic acid 6-phosphate hydrolase</fullName>
    </alternativeName>
    <alternativeName>
        <fullName evidence="3">N-acetylmuramic acid 6-phosphate lyase</fullName>
    </alternativeName>
</protein>
<dbReference type="InterPro" id="IPR005486">
    <property type="entry name" value="Glucokinase_regulatory_CS"/>
</dbReference>
<comment type="pathway">
    <text evidence="3">Amino-sugar metabolism; N-acetylmuramate degradation.</text>
</comment>
<feature type="active site" evidence="3">
    <location>
        <position position="112"/>
    </location>
</feature>
<keyword evidence="2 3" id="KW-0119">Carbohydrate metabolism</keyword>
<keyword evidence="6" id="KW-1185">Reference proteome</keyword>
<organism evidence="5 6">
    <name type="scientific">Flavobacterium suzhouense</name>
    <dbReference type="NCBI Taxonomy" id="1529638"/>
    <lineage>
        <taxon>Bacteria</taxon>
        <taxon>Pseudomonadati</taxon>
        <taxon>Bacteroidota</taxon>
        <taxon>Flavobacteriia</taxon>
        <taxon>Flavobacteriales</taxon>
        <taxon>Flavobacteriaceae</taxon>
        <taxon>Flavobacterium</taxon>
    </lineage>
</organism>
<feature type="active site" description="Proton donor" evidence="3">
    <location>
        <position position="81"/>
    </location>
</feature>
<gene>
    <name evidence="3 5" type="primary">murQ</name>
    <name evidence="5" type="ORF">ACFSR3_12070</name>
</gene>
<evidence type="ECO:0000256" key="2">
    <source>
        <dbReference type="ARBA" id="ARBA00023277"/>
    </source>
</evidence>
<dbReference type="InterPro" id="IPR001347">
    <property type="entry name" value="SIS_dom"/>
</dbReference>
<dbReference type="Proteomes" id="UP001597480">
    <property type="component" value="Unassembled WGS sequence"/>
</dbReference>
<dbReference type="PROSITE" id="PS51464">
    <property type="entry name" value="SIS"/>
    <property type="match status" value="1"/>
</dbReference>
<dbReference type="NCBIfam" id="NF003915">
    <property type="entry name" value="PRK05441.1"/>
    <property type="match status" value="1"/>
</dbReference>
<comment type="subunit">
    <text evidence="3">Homodimer.</text>
</comment>
<dbReference type="PROSITE" id="PS01272">
    <property type="entry name" value="GCKR"/>
    <property type="match status" value="1"/>
</dbReference>
<dbReference type="NCBIfam" id="TIGR00274">
    <property type="entry name" value="N-acetylmuramic acid 6-phosphate etherase"/>
    <property type="match status" value="1"/>
</dbReference>
<dbReference type="EMBL" id="JBHUMD010000026">
    <property type="protein sequence ID" value="MFD2602797.1"/>
    <property type="molecule type" value="Genomic_DNA"/>
</dbReference>